<evidence type="ECO:0000259" key="6">
    <source>
        <dbReference type="PROSITE" id="PS50888"/>
    </source>
</evidence>
<dbReference type="GO" id="GO:0005634">
    <property type="term" value="C:nucleus"/>
    <property type="evidence" value="ECO:0007669"/>
    <property type="project" value="UniProtKB-SubCell"/>
</dbReference>
<dbReference type="PANTHER" id="PTHR16223:SF49">
    <property type="entry name" value="TRANSCRIPTION FACTOR BHLH52-RELATED"/>
    <property type="match status" value="1"/>
</dbReference>
<keyword evidence="4" id="KW-0804">Transcription</keyword>
<accession>D7LH48</accession>
<dbReference type="STRING" id="81972.D7LH48"/>
<dbReference type="EMBL" id="GL348716">
    <property type="protein sequence ID" value="EFH55776.1"/>
    <property type="molecule type" value="Genomic_DNA"/>
</dbReference>
<dbReference type="KEGG" id="aly:9315584"/>
<dbReference type="Gene3D" id="4.10.280.10">
    <property type="entry name" value="Helix-loop-helix DNA-binding domain"/>
    <property type="match status" value="1"/>
</dbReference>
<dbReference type="GO" id="GO:0046983">
    <property type="term" value="F:protein dimerization activity"/>
    <property type="evidence" value="ECO:0007669"/>
    <property type="project" value="InterPro"/>
</dbReference>
<dbReference type="AlphaFoldDB" id="D7LH48"/>
<dbReference type="InterPro" id="IPR045239">
    <property type="entry name" value="bHLH95_bHLH"/>
</dbReference>
<protein>
    <submittedName>
        <fullName evidence="7">Predicted protein</fullName>
    </submittedName>
</protein>
<feature type="domain" description="BHLH" evidence="6">
    <location>
        <begin position="164"/>
        <end position="213"/>
    </location>
</feature>
<organism evidence="8">
    <name type="scientific">Arabidopsis lyrata subsp. lyrata</name>
    <name type="common">Lyre-leaved rock-cress</name>
    <dbReference type="NCBI Taxonomy" id="81972"/>
    <lineage>
        <taxon>Eukaryota</taxon>
        <taxon>Viridiplantae</taxon>
        <taxon>Streptophyta</taxon>
        <taxon>Embryophyta</taxon>
        <taxon>Tracheophyta</taxon>
        <taxon>Spermatophyta</taxon>
        <taxon>Magnoliopsida</taxon>
        <taxon>eudicotyledons</taxon>
        <taxon>Gunneridae</taxon>
        <taxon>Pentapetalae</taxon>
        <taxon>rosids</taxon>
        <taxon>malvids</taxon>
        <taxon>Brassicales</taxon>
        <taxon>Brassicaceae</taxon>
        <taxon>Camelineae</taxon>
        <taxon>Arabidopsis</taxon>
    </lineage>
</organism>
<name>D7LH48_ARALL</name>
<dbReference type="GO" id="GO:0000981">
    <property type="term" value="F:DNA-binding transcription factor activity, RNA polymerase II-specific"/>
    <property type="evidence" value="ECO:0007669"/>
    <property type="project" value="TreeGrafter"/>
</dbReference>
<evidence type="ECO:0000256" key="3">
    <source>
        <dbReference type="ARBA" id="ARBA00023125"/>
    </source>
</evidence>
<comment type="subcellular location">
    <subcellularLocation>
        <location evidence="1">Nucleus</location>
    </subcellularLocation>
</comment>
<evidence type="ECO:0000256" key="5">
    <source>
        <dbReference type="ARBA" id="ARBA00023242"/>
    </source>
</evidence>
<evidence type="ECO:0000313" key="7">
    <source>
        <dbReference type="EMBL" id="EFH55776.1"/>
    </source>
</evidence>
<dbReference type="HOGENOM" id="CLU_083453_0_0_1"/>
<dbReference type="eggNOG" id="ENOG502S03F">
    <property type="taxonomic scope" value="Eukaryota"/>
</dbReference>
<dbReference type="InterPro" id="IPR036638">
    <property type="entry name" value="HLH_DNA-bd_sf"/>
</dbReference>
<gene>
    <name evidence="7" type="ORF">ARALYDRAFT_669246</name>
</gene>
<sequence>MSMDCLSYFFNYDPPVQLRDCFIPEMDMIIPETDSFLFQSLPQLEFHQPLFQEEAPSQTHFDPFCDQFLSPQEIFLPNPKTEIFNETHDLDFLLPTPKRQKLVNSSYHCNNTHNHFQSHNPNFFDPFGDLDFVPEASTFPEFRVPDFSLAFKVGRGDQDDTKKPTLSSQSIAARERRRRIAEKTHELGKLIPGGQKLNTAEMFQAAAKYVKFLQSQVGILQLMQTTKKGSSNVQMETRFLLESQAVQEKLSTEEVCLVPCEMVQDLTTEETIWKNPNISREINKLLSKDLAN</sequence>
<dbReference type="InterPro" id="IPR011598">
    <property type="entry name" value="bHLH_dom"/>
</dbReference>
<dbReference type="Pfam" id="PF00010">
    <property type="entry name" value="HLH"/>
    <property type="match status" value="1"/>
</dbReference>
<dbReference type="PANTHER" id="PTHR16223">
    <property type="entry name" value="TRANSCRIPTION FACTOR BHLH83-RELATED"/>
    <property type="match status" value="1"/>
</dbReference>
<dbReference type="CDD" id="cd11393">
    <property type="entry name" value="bHLH_AtbHLH_like"/>
    <property type="match status" value="1"/>
</dbReference>
<reference evidence="8" key="1">
    <citation type="journal article" date="2011" name="Nat. Genet.">
        <title>The Arabidopsis lyrata genome sequence and the basis of rapid genome size change.</title>
        <authorList>
            <person name="Hu T.T."/>
            <person name="Pattyn P."/>
            <person name="Bakker E.G."/>
            <person name="Cao J."/>
            <person name="Cheng J.-F."/>
            <person name="Clark R.M."/>
            <person name="Fahlgren N."/>
            <person name="Fawcett J.A."/>
            <person name="Grimwood J."/>
            <person name="Gundlach H."/>
            <person name="Haberer G."/>
            <person name="Hollister J.D."/>
            <person name="Ossowski S."/>
            <person name="Ottilar R.P."/>
            <person name="Salamov A.A."/>
            <person name="Schneeberger K."/>
            <person name="Spannagl M."/>
            <person name="Wang X."/>
            <person name="Yang L."/>
            <person name="Nasrallah M.E."/>
            <person name="Bergelson J."/>
            <person name="Carrington J.C."/>
            <person name="Gaut B.S."/>
            <person name="Schmutz J."/>
            <person name="Mayer K.F.X."/>
            <person name="Van de Peer Y."/>
            <person name="Grigoriev I.V."/>
            <person name="Nordborg M."/>
            <person name="Weigel D."/>
            <person name="Guo Y.-L."/>
        </authorList>
    </citation>
    <scope>NUCLEOTIDE SEQUENCE [LARGE SCALE GENOMIC DNA]</scope>
    <source>
        <strain evidence="8">cv. MN47</strain>
    </source>
</reference>
<dbReference type="SMART" id="SM00353">
    <property type="entry name" value="HLH"/>
    <property type="match status" value="1"/>
</dbReference>
<dbReference type="OrthoDB" id="1921534at2759"/>
<dbReference type="InterPro" id="IPR045843">
    <property type="entry name" value="IND-like"/>
</dbReference>
<dbReference type="GO" id="GO:0000978">
    <property type="term" value="F:RNA polymerase II cis-regulatory region sequence-specific DNA binding"/>
    <property type="evidence" value="ECO:0007669"/>
    <property type="project" value="TreeGrafter"/>
</dbReference>
<evidence type="ECO:0000313" key="8">
    <source>
        <dbReference type="Proteomes" id="UP000008694"/>
    </source>
</evidence>
<evidence type="ECO:0000256" key="2">
    <source>
        <dbReference type="ARBA" id="ARBA00023015"/>
    </source>
</evidence>
<dbReference type="PROSITE" id="PS50888">
    <property type="entry name" value="BHLH"/>
    <property type="match status" value="1"/>
</dbReference>
<keyword evidence="2" id="KW-0805">Transcription regulation</keyword>
<dbReference type="SUPFAM" id="SSF47459">
    <property type="entry name" value="HLH, helix-loop-helix DNA-binding domain"/>
    <property type="match status" value="1"/>
</dbReference>
<dbReference type="Gramene" id="Al_scaffold_0004_1965">
    <property type="protein sequence ID" value="Al_scaffold_0004_1965"/>
    <property type="gene ID" value="Al_scaffold_0004_1965"/>
</dbReference>
<dbReference type="GO" id="GO:0022619">
    <property type="term" value="P:generative cell differentiation"/>
    <property type="evidence" value="ECO:0007669"/>
    <property type="project" value="EnsemblPlants"/>
</dbReference>
<keyword evidence="8" id="KW-1185">Reference proteome</keyword>
<dbReference type="Proteomes" id="UP000008694">
    <property type="component" value="Unassembled WGS sequence"/>
</dbReference>
<evidence type="ECO:0000256" key="1">
    <source>
        <dbReference type="ARBA" id="ARBA00004123"/>
    </source>
</evidence>
<keyword evidence="3" id="KW-0238">DNA-binding</keyword>
<proteinExistence type="predicted"/>
<keyword evidence="5" id="KW-0539">Nucleus</keyword>
<evidence type="ECO:0000256" key="4">
    <source>
        <dbReference type="ARBA" id="ARBA00023163"/>
    </source>
</evidence>